<evidence type="ECO:0000313" key="2">
    <source>
        <dbReference type="EnsemblPlants" id="KEH39227"/>
    </source>
</evidence>
<dbReference type="AlphaFoldDB" id="A0A072VBQ4"/>
<proteinExistence type="predicted"/>
<keyword evidence="3" id="KW-1185">Reference proteome</keyword>
<sequence length="68" mass="7892">MQNSLNSGNFRSPEFLVSPEKMKFPADLQGLRRSFILTAWQRGHRMYLGNFCNMDYGHYDAPARTHSP</sequence>
<dbReference type="EMBL" id="CM001218">
    <property type="protein sequence ID" value="KEH39227.1"/>
    <property type="molecule type" value="Genomic_DNA"/>
</dbReference>
<organism evidence="1 3">
    <name type="scientific">Medicago truncatula</name>
    <name type="common">Barrel medic</name>
    <name type="synonym">Medicago tribuloides</name>
    <dbReference type="NCBI Taxonomy" id="3880"/>
    <lineage>
        <taxon>Eukaryota</taxon>
        <taxon>Viridiplantae</taxon>
        <taxon>Streptophyta</taxon>
        <taxon>Embryophyta</taxon>
        <taxon>Tracheophyta</taxon>
        <taxon>Spermatophyta</taxon>
        <taxon>Magnoliopsida</taxon>
        <taxon>eudicotyledons</taxon>
        <taxon>Gunneridae</taxon>
        <taxon>Pentapetalae</taxon>
        <taxon>rosids</taxon>
        <taxon>fabids</taxon>
        <taxon>Fabales</taxon>
        <taxon>Fabaceae</taxon>
        <taxon>Papilionoideae</taxon>
        <taxon>50 kb inversion clade</taxon>
        <taxon>NPAAA clade</taxon>
        <taxon>Hologalegina</taxon>
        <taxon>IRL clade</taxon>
        <taxon>Trifolieae</taxon>
        <taxon>Medicago</taxon>
    </lineage>
</organism>
<evidence type="ECO:0000313" key="3">
    <source>
        <dbReference type="Proteomes" id="UP000002051"/>
    </source>
</evidence>
<reference evidence="1 3" key="2">
    <citation type="journal article" date="2014" name="BMC Genomics">
        <title>An improved genome release (version Mt4.0) for the model legume Medicago truncatula.</title>
        <authorList>
            <person name="Tang H."/>
            <person name="Krishnakumar V."/>
            <person name="Bidwell S."/>
            <person name="Rosen B."/>
            <person name="Chan A."/>
            <person name="Zhou S."/>
            <person name="Gentzbittel L."/>
            <person name="Childs K.L."/>
            <person name="Yandell M."/>
            <person name="Gundlach H."/>
            <person name="Mayer K.F."/>
            <person name="Schwartz D.C."/>
            <person name="Town C.D."/>
        </authorList>
    </citation>
    <scope>GENOME REANNOTATION</scope>
    <source>
        <strain evidence="1">A17</strain>
        <strain evidence="2 3">cv. Jemalong A17</strain>
    </source>
</reference>
<evidence type="ECO:0000313" key="1">
    <source>
        <dbReference type="EMBL" id="KEH39227.1"/>
    </source>
</evidence>
<dbReference type="PaxDb" id="3880-AES77720"/>
<reference evidence="1 3" key="1">
    <citation type="journal article" date="2011" name="Nature">
        <title>The Medicago genome provides insight into the evolution of rhizobial symbioses.</title>
        <authorList>
            <person name="Young N.D."/>
            <person name="Debelle F."/>
            <person name="Oldroyd G.E."/>
            <person name="Geurts R."/>
            <person name="Cannon S.B."/>
            <person name="Udvardi M.K."/>
            <person name="Benedito V.A."/>
            <person name="Mayer K.F."/>
            <person name="Gouzy J."/>
            <person name="Schoof H."/>
            <person name="Van de Peer Y."/>
            <person name="Proost S."/>
            <person name="Cook D.R."/>
            <person name="Meyers B.C."/>
            <person name="Spannagl M."/>
            <person name="Cheung F."/>
            <person name="De Mita S."/>
            <person name="Krishnakumar V."/>
            <person name="Gundlach H."/>
            <person name="Zhou S."/>
            <person name="Mudge J."/>
            <person name="Bharti A.K."/>
            <person name="Murray J.D."/>
            <person name="Naoumkina M.A."/>
            <person name="Rosen B."/>
            <person name="Silverstein K.A."/>
            <person name="Tang H."/>
            <person name="Rombauts S."/>
            <person name="Zhao P.X."/>
            <person name="Zhou P."/>
            <person name="Barbe V."/>
            <person name="Bardou P."/>
            <person name="Bechner M."/>
            <person name="Bellec A."/>
            <person name="Berger A."/>
            <person name="Berges H."/>
            <person name="Bidwell S."/>
            <person name="Bisseling T."/>
            <person name="Choisne N."/>
            <person name="Couloux A."/>
            <person name="Denny R."/>
            <person name="Deshpande S."/>
            <person name="Dai X."/>
            <person name="Doyle J.J."/>
            <person name="Dudez A.M."/>
            <person name="Farmer A.D."/>
            <person name="Fouteau S."/>
            <person name="Franken C."/>
            <person name="Gibelin C."/>
            <person name="Gish J."/>
            <person name="Goldstein S."/>
            <person name="Gonzalez A.J."/>
            <person name="Green P.J."/>
            <person name="Hallab A."/>
            <person name="Hartog M."/>
            <person name="Hua A."/>
            <person name="Humphray S.J."/>
            <person name="Jeong D.H."/>
            <person name="Jing Y."/>
            <person name="Jocker A."/>
            <person name="Kenton S.M."/>
            <person name="Kim D.J."/>
            <person name="Klee K."/>
            <person name="Lai H."/>
            <person name="Lang C."/>
            <person name="Lin S."/>
            <person name="Macmil S.L."/>
            <person name="Magdelenat G."/>
            <person name="Matthews L."/>
            <person name="McCorrison J."/>
            <person name="Monaghan E.L."/>
            <person name="Mun J.H."/>
            <person name="Najar F.Z."/>
            <person name="Nicholson C."/>
            <person name="Noirot C."/>
            <person name="O'Bleness M."/>
            <person name="Paule C.R."/>
            <person name="Poulain J."/>
            <person name="Prion F."/>
            <person name="Qin B."/>
            <person name="Qu C."/>
            <person name="Retzel E.F."/>
            <person name="Riddle C."/>
            <person name="Sallet E."/>
            <person name="Samain S."/>
            <person name="Samson N."/>
            <person name="Sanders I."/>
            <person name="Saurat O."/>
            <person name="Scarpelli C."/>
            <person name="Schiex T."/>
            <person name="Segurens B."/>
            <person name="Severin A.J."/>
            <person name="Sherrier D.J."/>
            <person name="Shi R."/>
            <person name="Sims S."/>
            <person name="Singer S.R."/>
            <person name="Sinharoy S."/>
            <person name="Sterck L."/>
            <person name="Viollet A."/>
            <person name="Wang B.B."/>
            <person name="Wang K."/>
            <person name="Wang M."/>
            <person name="Wang X."/>
            <person name="Warfsmann J."/>
            <person name="Weissenbach J."/>
            <person name="White D.D."/>
            <person name="White J.D."/>
            <person name="Wiley G.B."/>
            <person name="Wincker P."/>
            <person name="Xing Y."/>
            <person name="Yang L."/>
            <person name="Yao Z."/>
            <person name="Ying F."/>
            <person name="Zhai J."/>
            <person name="Zhou L."/>
            <person name="Zuber A."/>
            <person name="Denarie J."/>
            <person name="Dixon R.A."/>
            <person name="May G.D."/>
            <person name="Schwartz D.C."/>
            <person name="Rogers J."/>
            <person name="Quetier F."/>
            <person name="Town C.D."/>
            <person name="Roe B.A."/>
        </authorList>
    </citation>
    <scope>NUCLEOTIDE SEQUENCE [LARGE SCALE GENOMIC DNA]</scope>
    <source>
        <strain evidence="1">A17</strain>
        <strain evidence="2 3">cv. Jemalong A17</strain>
    </source>
</reference>
<protein>
    <submittedName>
        <fullName evidence="1 2">Uncharacterized protein</fullName>
    </submittedName>
</protein>
<name>A0A072VBQ4_MEDTR</name>
<dbReference type="Proteomes" id="UP000002051">
    <property type="component" value="Chromosome 2"/>
</dbReference>
<reference evidence="2" key="3">
    <citation type="submission" date="2015-04" db="UniProtKB">
        <authorList>
            <consortium name="EnsemblPlants"/>
        </authorList>
    </citation>
    <scope>IDENTIFICATION</scope>
    <source>
        <strain evidence="2">cv. Jemalong A17</strain>
    </source>
</reference>
<dbReference type="HOGENOM" id="CLU_2797744_0_0_1"/>
<accession>A0A072VBQ4</accession>
<dbReference type="EnsemblPlants" id="KEH39227">
    <property type="protein sequence ID" value="KEH39227"/>
    <property type="gene ID" value="MTR_2g090920"/>
</dbReference>
<gene>
    <name evidence="1" type="ordered locus">MTR_2g090920</name>
</gene>